<name>A0AAD4QED7_9AGAM</name>
<evidence type="ECO:0000313" key="2">
    <source>
        <dbReference type="Proteomes" id="UP001201163"/>
    </source>
</evidence>
<protein>
    <submittedName>
        <fullName evidence="1">Uncharacterized protein</fullName>
    </submittedName>
</protein>
<organism evidence="1 2">
    <name type="scientific">Lactarius akahatsu</name>
    <dbReference type="NCBI Taxonomy" id="416441"/>
    <lineage>
        <taxon>Eukaryota</taxon>
        <taxon>Fungi</taxon>
        <taxon>Dikarya</taxon>
        <taxon>Basidiomycota</taxon>
        <taxon>Agaricomycotina</taxon>
        <taxon>Agaricomycetes</taxon>
        <taxon>Russulales</taxon>
        <taxon>Russulaceae</taxon>
        <taxon>Lactarius</taxon>
    </lineage>
</organism>
<proteinExistence type="predicted"/>
<reference evidence="1" key="1">
    <citation type="submission" date="2022-01" db="EMBL/GenBank/DDBJ databases">
        <title>Comparative genomics reveals a dynamic genome evolution in the ectomycorrhizal milk-cap (Lactarius) mushrooms.</title>
        <authorList>
            <consortium name="DOE Joint Genome Institute"/>
            <person name="Lebreton A."/>
            <person name="Tang N."/>
            <person name="Kuo A."/>
            <person name="LaButti K."/>
            <person name="Drula E."/>
            <person name="Barry K."/>
            <person name="Clum A."/>
            <person name="Lipzen A."/>
            <person name="Mousain D."/>
            <person name="Ng V."/>
            <person name="Wang R."/>
            <person name="Wang X."/>
            <person name="Dai Y."/>
            <person name="Henrissat B."/>
            <person name="Grigoriev I.V."/>
            <person name="Guerin-Laguette A."/>
            <person name="Yu F."/>
            <person name="Martin F.M."/>
        </authorList>
    </citation>
    <scope>NUCLEOTIDE SEQUENCE</scope>
    <source>
        <strain evidence="1">QP</strain>
    </source>
</reference>
<dbReference type="AlphaFoldDB" id="A0AAD4QED7"/>
<accession>A0AAD4QED7</accession>
<dbReference type="EMBL" id="JAKELL010000019">
    <property type="protein sequence ID" value="KAH8993174.1"/>
    <property type="molecule type" value="Genomic_DNA"/>
</dbReference>
<comment type="caution">
    <text evidence="1">The sequence shown here is derived from an EMBL/GenBank/DDBJ whole genome shotgun (WGS) entry which is preliminary data.</text>
</comment>
<dbReference type="Proteomes" id="UP001201163">
    <property type="component" value="Unassembled WGS sequence"/>
</dbReference>
<keyword evidence="2" id="KW-1185">Reference proteome</keyword>
<gene>
    <name evidence="1" type="ORF">EDB92DRAFT_442069</name>
</gene>
<evidence type="ECO:0000313" key="1">
    <source>
        <dbReference type="EMBL" id="KAH8993174.1"/>
    </source>
</evidence>
<sequence>MTSLQPANCCSRCSCCTRLKPPSIMGTKTWLLPVDHTFQTTIGSRFSVLTSGEEDVETLREKVMEKKQNNPAFTYVSASDLSVWKTKGELVINKVTIKESLADILSGIDVHNKDTIEELDEDEQVADLELSEGQILLIRLPGASPLLLALAPAFSHGPQSFR</sequence>